<organism evidence="1 2">
    <name type="scientific">Salmonella enteritidis</name>
    <dbReference type="NCBI Taxonomy" id="149539"/>
    <lineage>
        <taxon>Bacteria</taxon>
        <taxon>Pseudomonadati</taxon>
        <taxon>Pseudomonadota</taxon>
        <taxon>Gammaproteobacteria</taxon>
        <taxon>Enterobacterales</taxon>
        <taxon>Enterobacteriaceae</taxon>
        <taxon>Salmonella</taxon>
    </lineage>
</organism>
<accession>A0A5X7TNK3</accession>
<name>A0A5X7TNK3_SALEN</name>
<sequence>MSQKDDIPVFPVTGWQAGPLPGYDALVVKFQFLSSPMQPIESAQETQFLVLTSEMAESLASDLQRHIQDLRNSDVHSPQEGKH</sequence>
<dbReference type="InterPro" id="IPR025730">
    <property type="entry name" value="Biofilm_BssS"/>
</dbReference>
<proteinExistence type="predicted"/>
<reference evidence="1 2" key="1">
    <citation type="submission" date="2018-05" db="EMBL/GenBank/DDBJ databases">
        <authorList>
            <person name="Ashton P.M."/>
            <person name="Dallman T."/>
            <person name="Nair S."/>
            <person name="De Pinna E."/>
            <person name="Peters T."/>
            <person name="Grant K."/>
        </authorList>
    </citation>
    <scope>NUCLEOTIDE SEQUENCE [LARGE SCALE GENOMIC DNA]</scope>
    <source>
        <strain evidence="1 2">484130</strain>
    </source>
</reference>
<dbReference type="EMBL" id="AAHDJF010000032">
    <property type="protein sequence ID" value="EBU8210292.1"/>
    <property type="molecule type" value="Genomic_DNA"/>
</dbReference>
<evidence type="ECO:0000313" key="2">
    <source>
        <dbReference type="Proteomes" id="UP000839685"/>
    </source>
</evidence>
<comment type="caution">
    <text evidence="1">The sequence shown here is derived from an EMBL/GenBank/DDBJ whole genome shotgun (WGS) entry which is preliminary data.</text>
</comment>
<gene>
    <name evidence="1" type="ORF">DLQ89_15410</name>
</gene>
<evidence type="ECO:0000313" key="1">
    <source>
        <dbReference type="EMBL" id="EBU8210292.1"/>
    </source>
</evidence>
<dbReference type="Proteomes" id="UP000839685">
    <property type="component" value="Unassembled WGS sequence"/>
</dbReference>
<protein>
    <submittedName>
        <fullName evidence="1">BssS family protein</fullName>
    </submittedName>
</protein>
<dbReference type="Pfam" id="PF13991">
    <property type="entry name" value="BssS"/>
    <property type="match status" value="1"/>
</dbReference>
<dbReference type="AlphaFoldDB" id="A0A5X7TNK3"/>